<dbReference type="WBParaSite" id="Hba_01865">
    <property type="protein sequence ID" value="Hba_01865"/>
    <property type="gene ID" value="Hba_01865"/>
</dbReference>
<dbReference type="Proteomes" id="UP000095283">
    <property type="component" value="Unplaced"/>
</dbReference>
<evidence type="ECO:0000313" key="1">
    <source>
        <dbReference type="Proteomes" id="UP000095283"/>
    </source>
</evidence>
<sequence length="75" mass="8818">MNIFVNDHTAHHAFNKCMVKNSANLFYYLYSTNRIPRNFGRGNQRISILNIPLVHDTISSLIIHQNNEFKMEILK</sequence>
<proteinExistence type="predicted"/>
<organism evidence="1 2">
    <name type="scientific">Heterorhabditis bacteriophora</name>
    <name type="common">Entomopathogenic nematode worm</name>
    <dbReference type="NCBI Taxonomy" id="37862"/>
    <lineage>
        <taxon>Eukaryota</taxon>
        <taxon>Metazoa</taxon>
        <taxon>Ecdysozoa</taxon>
        <taxon>Nematoda</taxon>
        <taxon>Chromadorea</taxon>
        <taxon>Rhabditida</taxon>
        <taxon>Rhabditina</taxon>
        <taxon>Rhabditomorpha</taxon>
        <taxon>Strongyloidea</taxon>
        <taxon>Heterorhabditidae</taxon>
        <taxon>Heterorhabditis</taxon>
    </lineage>
</organism>
<evidence type="ECO:0000313" key="2">
    <source>
        <dbReference type="WBParaSite" id="Hba_01865"/>
    </source>
</evidence>
<accession>A0A1I7WAZ4</accession>
<keyword evidence="1" id="KW-1185">Reference proteome</keyword>
<reference evidence="2" key="1">
    <citation type="submission" date="2016-11" db="UniProtKB">
        <authorList>
            <consortium name="WormBaseParasite"/>
        </authorList>
    </citation>
    <scope>IDENTIFICATION</scope>
</reference>
<protein>
    <submittedName>
        <fullName evidence="2">Uncharacterized protein</fullName>
    </submittedName>
</protein>
<dbReference type="AlphaFoldDB" id="A0A1I7WAZ4"/>
<name>A0A1I7WAZ4_HETBA</name>